<reference evidence="8 9" key="1">
    <citation type="submission" date="2019-03" db="EMBL/GenBank/DDBJ databases">
        <authorList>
            <person name="Kim M.K.M."/>
        </authorList>
    </citation>
    <scope>NUCLEOTIDE SEQUENCE [LARGE SCALE GENOMIC DNA]</scope>
    <source>
        <strain evidence="8 9">17J68-15</strain>
    </source>
</reference>
<sequence length="174" mass="19301">MASVETAALGSKRKGHLIPKVDMTPMVDLGFLLITFFIFTTSMGESRALQLVMPADGPPMNSMESATLSVLLDSSQVFAYRGQWEKAVPAGGVQPTTLNTYTGMGAVIRALQQDLRARGRHDSDLVLLIKPAARADYRQVVDAIDMALIYNVKRYAIVEPEKEERAFLEKRDRR</sequence>
<comment type="similarity">
    <text evidence="2 7">Belongs to the ExbD/TolR family.</text>
</comment>
<dbReference type="GO" id="GO:0022857">
    <property type="term" value="F:transmembrane transporter activity"/>
    <property type="evidence" value="ECO:0007669"/>
    <property type="project" value="InterPro"/>
</dbReference>
<dbReference type="AlphaFoldDB" id="A0A4R4DTT7"/>
<keyword evidence="7" id="KW-0653">Protein transport</keyword>
<protein>
    <submittedName>
        <fullName evidence="8">Biopolymer transporter ExbD</fullName>
    </submittedName>
</protein>
<evidence type="ECO:0000256" key="4">
    <source>
        <dbReference type="ARBA" id="ARBA00022692"/>
    </source>
</evidence>
<keyword evidence="7" id="KW-0813">Transport</keyword>
<proteinExistence type="inferred from homology"/>
<dbReference type="Pfam" id="PF02472">
    <property type="entry name" value="ExbD"/>
    <property type="match status" value="1"/>
</dbReference>
<dbReference type="PANTHER" id="PTHR30558">
    <property type="entry name" value="EXBD MEMBRANE COMPONENT OF PMF-DRIVEN MACROMOLECULE IMPORT SYSTEM"/>
    <property type="match status" value="1"/>
</dbReference>
<keyword evidence="3" id="KW-1003">Cell membrane</keyword>
<evidence type="ECO:0000256" key="1">
    <source>
        <dbReference type="ARBA" id="ARBA00004162"/>
    </source>
</evidence>
<dbReference type="InterPro" id="IPR003400">
    <property type="entry name" value="ExbD"/>
</dbReference>
<dbReference type="RefSeq" id="WP_131853880.1">
    <property type="nucleotide sequence ID" value="NZ_SKFH01000043.1"/>
</dbReference>
<comment type="subcellular location">
    <subcellularLocation>
        <location evidence="1">Cell membrane</location>
        <topology evidence="1">Single-pass membrane protein</topology>
    </subcellularLocation>
    <subcellularLocation>
        <location evidence="7">Cell membrane</location>
        <topology evidence="7">Single-pass type II membrane protein</topology>
    </subcellularLocation>
</comment>
<evidence type="ECO:0000313" key="8">
    <source>
        <dbReference type="EMBL" id="TCZ66421.1"/>
    </source>
</evidence>
<dbReference type="OrthoDB" id="952702at2"/>
<keyword evidence="9" id="KW-1185">Reference proteome</keyword>
<dbReference type="EMBL" id="SKFH01000043">
    <property type="protein sequence ID" value="TCZ66421.1"/>
    <property type="molecule type" value="Genomic_DNA"/>
</dbReference>
<name>A0A4R4DTT7_9BACT</name>
<evidence type="ECO:0000256" key="2">
    <source>
        <dbReference type="ARBA" id="ARBA00005811"/>
    </source>
</evidence>
<evidence type="ECO:0000256" key="3">
    <source>
        <dbReference type="ARBA" id="ARBA00022475"/>
    </source>
</evidence>
<dbReference type="PANTHER" id="PTHR30558:SF3">
    <property type="entry name" value="BIOPOLYMER TRANSPORT PROTEIN EXBD-RELATED"/>
    <property type="match status" value="1"/>
</dbReference>
<keyword evidence="4 7" id="KW-0812">Transmembrane</keyword>
<accession>A0A4R4DTT7</accession>
<evidence type="ECO:0000256" key="5">
    <source>
        <dbReference type="ARBA" id="ARBA00022989"/>
    </source>
</evidence>
<dbReference type="GO" id="GO:0005886">
    <property type="term" value="C:plasma membrane"/>
    <property type="evidence" value="ECO:0007669"/>
    <property type="project" value="UniProtKB-SubCell"/>
</dbReference>
<evidence type="ECO:0000256" key="7">
    <source>
        <dbReference type="RuleBase" id="RU003879"/>
    </source>
</evidence>
<evidence type="ECO:0000256" key="6">
    <source>
        <dbReference type="ARBA" id="ARBA00023136"/>
    </source>
</evidence>
<evidence type="ECO:0000313" key="9">
    <source>
        <dbReference type="Proteomes" id="UP000295164"/>
    </source>
</evidence>
<dbReference type="GO" id="GO:0015031">
    <property type="term" value="P:protein transport"/>
    <property type="evidence" value="ECO:0007669"/>
    <property type="project" value="UniProtKB-KW"/>
</dbReference>
<organism evidence="8 9">
    <name type="scientific">Flaviaesturariibacter aridisoli</name>
    <dbReference type="NCBI Taxonomy" id="2545761"/>
    <lineage>
        <taxon>Bacteria</taxon>
        <taxon>Pseudomonadati</taxon>
        <taxon>Bacteroidota</taxon>
        <taxon>Chitinophagia</taxon>
        <taxon>Chitinophagales</taxon>
        <taxon>Chitinophagaceae</taxon>
        <taxon>Flaviaestuariibacter</taxon>
    </lineage>
</organism>
<comment type="caution">
    <text evidence="8">The sequence shown here is derived from an EMBL/GenBank/DDBJ whole genome shotgun (WGS) entry which is preliminary data.</text>
</comment>
<keyword evidence="6" id="KW-0472">Membrane</keyword>
<keyword evidence="5" id="KW-1133">Transmembrane helix</keyword>
<dbReference type="Proteomes" id="UP000295164">
    <property type="component" value="Unassembled WGS sequence"/>
</dbReference>
<gene>
    <name evidence="8" type="ORF">E0486_16690</name>
</gene>